<accession>A0A0U5JKS5</accession>
<dbReference type="CDD" id="cd03801">
    <property type="entry name" value="GT4_PimA-like"/>
    <property type="match status" value="1"/>
</dbReference>
<dbReference type="RefSeq" id="WP_339111479.1">
    <property type="nucleotide sequence ID" value="NZ_LN887271.1"/>
</dbReference>
<organism evidence="2">
    <name type="scientific">Limosilactobacillus reuteri</name>
    <name type="common">Lactobacillus reuteri</name>
    <dbReference type="NCBI Taxonomy" id="1598"/>
    <lineage>
        <taxon>Bacteria</taxon>
        <taxon>Bacillati</taxon>
        <taxon>Bacillota</taxon>
        <taxon>Bacilli</taxon>
        <taxon>Lactobacillales</taxon>
        <taxon>Lactobacillaceae</taxon>
        <taxon>Limosilactobacillus</taxon>
    </lineage>
</organism>
<dbReference type="InterPro" id="IPR001296">
    <property type="entry name" value="Glyco_trans_1"/>
</dbReference>
<dbReference type="Gene3D" id="3.40.50.2000">
    <property type="entry name" value="Glycogen Phosphorylase B"/>
    <property type="match status" value="2"/>
</dbReference>
<dbReference type="PANTHER" id="PTHR45947">
    <property type="entry name" value="SULFOQUINOVOSYL TRANSFERASE SQD2"/>
    <property type="match status" value="1"/>
</dbReference>
<name>A0A0U5JKS5_LIMRT</name>
<gene>
    <name evidence="2" type="ORF">LRLP16767_LRPG3B_01289</name>
</gene>
<dbReference type="SUPFAM" id="SSF53756">
    <property type="entry name" value="UDP-Glycosyltransferase/glycogen phosphorylase"/>
    <property type="match status" value="1"/>
</dbReference>
<feature type="domain" description="Glycosyl transferase family 1" evidence="1">
    <location>
        <begin position="171"/>
        <end position="329"/>
    </location>
</feature>
<reference evidence="2" key="1">
    <citation type="submission" date="2015-10" db="EMBL/GenBank/DDBJ databases">
        <authorList>
            <person name="Gilbert D.G."/>
        </authorList>
    </citation>
    <scope>NUCLEOTIDE SEQUENCE</scope>
    <source>
        <strain evidence="2">Pg-3b</strain>
    </source>
</reference>
<dbReference type="InterPro" id="IPR050194">
    <property type="entry name" value="Glycosyltransferase_grp1"/>
</dbReference>
<keyword evidence="2" id="KW-0808">Transferase</keyword>
<sequence length="351" mass="39596">MKTLVILGPLPDKEGKNLGGVADFNYNLAQRIGKYFNVLVITNTALYKKIDGVKIIPVGDKKYPSVFSWVKMYSTLKKIKPDYTISSLHYSFAVVPMRNVKKIHFIHGFIGKADYGFLKRFVWNMLNRLIQHNNFIQLANSYFTKTINEKILMNPVDGVVPLGTNDIFRCSHPSKQRNIDLLFVGRILRTKGIFEIARSVKYLPKGTNVAFVGDGADLEQLKIFCAENNLNAKFLGIRKGQELLRVYQSARVFISLNAAEPFGITYIEALLSGCKIVCPQTGGQVENLIKYPDSVCFIQNTSVKGIASAITTALSESESYKPNLENAKKYYSYDRVTKDIVDKLEEKSFND</sequence>
<evidence type="ECO:0000259" key="1">
    <source>
        <dbReference type="Pfam" id="PF00534"/>
    </source>
</evidence>
<evidence type="ECO:0000313" key="2">
    <source>
        <dbReference type="EMBL" id="CUR37491.1"/>
    </source>
</evidence>
<protein>
    <submittedName>
        <fullName evidence="2">Glycosyl transferase group 1</fullName>
    </submittedName>
</protein>
<proteinExistence type="predicted"/>
<dbReference type="GO" id="GO:0016757">
    <property type="term" value="F:glycosyltransferase activity"/>
    <property type="evidence" value="ECO:0007669"/>
    <property type="project" value="InterPro"/>
</dbReference>
<dbReference type="Pfam" id="PF00534">
    <property type="entry name" value="Glycos_transf_1"/>
    <property type="match status" value="1"/>
</dbReference>
<dbReference type="PANTHER" id="PTHR45947:SF3">
    <property type="entry name" value="SULFOQUINOVOSYL TRANSFERASE SQD2"/>
    <property type="match status" value="1"/>
</dbReference>
<dbReference type="AlphaFoldDB" id="A0A0U5JKS5"/>
<dbReference type="EMBL" id="LN887271">
    <property type="protein sequence ID" value="CUR37491.1"/>
    <property type="molecule type" value="Genomic_DNA"/>
</dbReference>